<feature type="transmembrane region" description="Helical" evidence="6">
    <location>
        <begin position="100"/>
        <end position="120"/>
    </location>
</feature>
<keyword evidence="3 6" id="KW-1133">Transmembrane helix</keyword>
<comment type="subcellular location">
    <subcellularLocation>
        <location evidence="1">Membrane</location>
        <topology evidence="1">Multi-pass membrane protein</topology>
    </subcellularLocation>
</comment>
<dbReference type="PANTHER" id="PTHR23502">
    <property type="entry name" value="MAJOR FACILITATOR SUPERFAMILY"/>
    <property type="match status" value="1"/>
</dbReference>
<dbReference type="VEuPathDB" id="FungiDB:BON22_5173"/>
<feature type="transmembrane region" description="Helical" evidence="6">
    <location>
        <begin position="132"/>
        <end position="150"/>
    </location>
</feature>
<dbReference type="InterPro" id="IPR036259">
    <property type="entry name" value="MFS_trans_sf"/>
</dbReference>
<evidence type="ECO:0000256" key="6">
    <source>
        <dbReference type="SAM" id="Phobius"/>
    </source>
</evidence>
<evidence type="ECO:0000259" key="7">
    <source>
        <dbReference type="PROSITE" id="PS50850"/>
    </source>
</evidence>
<feature type="transmembrane region" description="Helical" evidence="6">
    <location>
        <begin position="156"/>
        <end position="178"/>
    </location>
</feature>
<dbReference type="InterPro" id="IPR020846">
    <property type="entry name" value="MFS_dom"/>
</dbReference>
<feature type="transmembrane region" description="Helical" evidence="6">
    <location>
        <begin position="65"/>
        <end position="88"/>
    </location>
</feature>
<evidence type="ECO:0000256" key="2">
    <source>
        <dbReference type="ARBA" id="ARBA00022692"/>
    </source>
</evidence>
<keyword evidence="4 6" id="KW-0472">Membrane</keyword>
<feature type="transmembrane region" description="Helical" evidence="6">
    <location>
        <begin position="359"/>
        <end position="381"/>
    </location>
</feature>
<evidence type="ECO:0000256" key="3">
    <source>
        <dbReference type="ARBA" id="ARBA00022989"/>
    </source>
</evidence>
<sequence length="493" mass="54266">MSEKKLSLEEETLRRSPALKSTPEGDVLEVVHDIQEDDIQDVRTDLEKMDDDDFYARFSPMRKKLIVLIVSLSCFLSPLSSMSFLPAVSIIADEFNTTGTMINVTNAVYNLMMGLSTLIISPMGSIYGKRNTFIVCLTLFLITTLLTGLSRNLPMFFVFRALAALFGTPPFSVGSSTLGDIYKPTERGNALGLSLLGSQLGPALGPVIGGLVVTYTSWRVIFWIQVGLTAVDLALAIMFLPETSRVTELTLKRRRTGKKEWWVSYNPLRVLINVFRYPTLTLAGIVSMSMHFNMFSLLTPIRYVVDPRFNLTEPVYGGLFYLAPGFGYVIGAVFGGRFADYHVKKYMQIRGRRVPEDRLRSMIVAMGIVLPVTVMIYGWCLEKEKGGIAVPVIMLFLGGVAQTVCYPSINTYCVDSMPQLRGDAIAGNYCVRFIAAAVSSASCLPELNALGVGWMCTISALFLFAGFGSSLTLIRFGERMRLGKSAAGDAKTG</sequence>
<feature type="compositionally biased region" description="Basic and acidic residues" evidence="5">
    <location>
        <begin position="1"/>
        <end position="14"/>
    </location>
</feature>
<dbReference type="GO" id="GO:0022857">
    <property type="term" value="F:transmembrane transporter activity"/>
    <property type="evidence" value="ECO:0007669"/>
    <property type="project" value="InterPro"/>
</dbReference>
<feature type="region of interest" description="Disordered" evidence="5">
    <location>
        <begin position="1"/>
        <end position="21"/>
    </location>
</feature>
<gene>
    <name evidence="8" type="ORF">CYFA0S_29e00232g</name>
</gene>
<dbReference type="InterPro" id="IPR011701">
    <property type="entry name" value="MFS"/>
</dbReference>
<feature type="transmembrane region" description="Helical" evidence="6">
    <location>
        <begin position="452"/>
        <end position="474"/>
    </location>
</feature>
<reference evidence="8" key="1">
    <citation type="journal article" date="2014" name="Genome Announc.">
        <title>Genome sequence of the yeast Cyberlindnera fabianii (Hansenula fabianii).</title>
        <authorList>
            <person name="Freel K.C."/>
            <person name="Sarilar V."/>
            <person name="Neuveglise C."/>
            <person name="Devillers H."/>
            <person name="Friedrich A."/>
            <person name="Schacherer J."/>
        </authorList>
    </citation>
    <scope>NUCLEOTIDE SEQUENCE</scope>
    <source>
        <strain evidence="8">YJS4271</strain>
    </source>
</reference>
<feature type="transmembrane region" description="Helical" evidence="6">
    <location>
        <begin position="317"/>
        <end position="339"/>
    </location>
</feature>
<dbReference type="PROSITE" id="PS50850">
    <property type="entry name" value="MFS"/>
    <property type="match status" value="1"/>
</dbReference>
<organism evidence="8">
    <name type="scientific">Cyberlindnera fabianii</name>
    <name type="common">Yeast</name>
    <name type="synonym">Hansenula fabianii</name>
    <dbReference type="NCBI Taxonomy" id="36022"/>
    <lineage>
        <taxon>Eukaryota</taxon>
        <taxon>Fungi</taxon>
        <taxon>Dikarya</taxon>
        <taxon>Ascomycota</taxon>
        <taxon>Saccharomycotina</taxon>
        <taxon>Saccharomycetes</taxon>
        <taxon>Phaffomycetales</taxon>
        <taxon>Phaffomycetaceae</taxon>
        <taxon>Cyberlindnera</taxon>
    </lineage>
</organism>
<dbReference type="OrthoDB" id="3066029at2759"/>
<evidence type="ECO:0000256" key="5">
    <source>
        <dbReference type="SAM" id="MobiDB-lite"/>
    </source>
</evidence>
<proteinExistence type="predicted"/>
<evidence type="ECO:0000256" key="1">
    <source>
        <dbReference type="ARBA" id="ARBA00004141"/>
    </source>
</evidence>
<dbReference type="Pfam" id="PF07690">
    <property type="entry name" value="MFS_1"/>
    <property type="match status" value="1"/>
</dbReference>
<feature type="transmembrane region" description="Helical" evidence="6">
    <location>
        <begin position="388"/>
        <end position="409"/>
    </location>
</feature>
<dbReference type="GO" id="GO:0005886">
    <property type="term" value="C:plasma membrane"/>
    <property type="evidence" value="ECO:0007669"/>
    <property type="project" value="TreeGrafter"/>
</dbReference>
<dbReference type="AlphaFoldDB" id="A0A061BB09"/>
<accession>A0A061BB09</accession>
<keyword evidence="2 6" id="KW-0812">Transmembrane</keyword>
<dbReference type="Gene3D" id="1.20.1250.20">
    <property type="entry name" value="MFS general substrate transporter like domains"/>
    <property type="match status" value="1"/>
</dbReference>
<feature type="domain" description="Major facilitator superfamily (MFS) profile" evidence="7">
    <location>
        <begin position="66"/>
        <end position="480"/>
    </location>
</feature>
<name>A0A061BB09_CYBFA</name>
<evidence type="ECO:0000313" key="8">
    <source>
        <dbReference type="EMBL" id="CDR47120.1"/>
    </source>
</evidence>
<dbReference type="PhylomeDB" id="A0A061BB09"/>
<feature type="transmembrane region" description="Helical" evidence="6">
    <location>
        <begin position="220"/>
        <end position="240"/>
    </location>
</feature>
<dbReference type="PANTHER" id="PTHR23502:SF64">
    <property type="entry name" value="TRANSPORTER, PUTATIVE (AFU_ORTHOLOGUE AFUA_3G11760)-RELATED"/>
    <property type="match status" value="1"/>
</dbReference>
<feature type="transmembrane region" description="Helical" evidence="6">
    <location>
        <begin position="190"/>
        <end position="214"/>
    </location>
</feature>
<protein>
    <submittedName>
        <fullName evidence="8">CYFA0S29e00232g1_1</fullName>
    </submittedName>
</protein>
<evidence type="ECO:0000256" key="4">
    <source>
        <dbReference type="ARBA" id="ARBA00023136"/>
    </source>
</evidence>
<dbReference type="SUPFAM" id="SSF103473">
    <property type="entry name" value="MFS general substrate transporter"/>
    <property type="match status" value="1"/>
</dbReference>
<dbReference type="EMBL" id="LK052914">
    <property type="protein sequence ID" value="CDR47120.1"/>
    <property type="molecule type" value="Genomic_DNA"/>
</dbReference>
<feature type="transmembrane region" description="Helical" evidence="6">
    <location>
        <begin position="285"/>
        <end position="305"/>
    </location>
</feature>